<sequence length="608" mass="65562">MSLLDLKSLVSTEDFADAHEPLNDGVKDVPNAQTVAASVGTGDVGNDTTTQGPAKVIPEKPDTDDQTKTEHNVVKESAEKTGGTSAPASDKDSGGDANASAEPEKSEETDEAKEPLEHTSEKVAKDELEKTERATTALEAYAPNAKRFDIIGHPKVKAEQISKMVGYIQRRSGVSGEVTVSAESINTAVELGRSRMAKLEREVRILGSQKVSKENLVEEIAVTEEPTEHGAPPLAPEAAAAITELETDPLDVPLLEVEKVQETLDTLQSGAVAIERLTEIVRANPRISKQAAAVLHASLENIDQMCGLKIRATGFESYEATPRAALEATAVDGDSLSSRAAEIGAKIMKVITALYEKLKLYAARYSTGIDKLSDRFTTIARKAPSGIELKSITIRGDRSELFLDGEFVGDYLTPEERKIPELLKQNRKELAKLLVKPLERLLSSGPADERMLNDIEQIKQAIGGTGERSTSIPGGYKVTAKGIDIDVVEDKADRGADEVTVEPMMGHELGRSADDIKRYLALLLGVIDEATSPDEVERLKKAVLTLRKNSKGGDEAVFQKVQSAVVEIINKQLNPVEFMGLVGKLAKAQAARAAYFEQRLAHAATNDQ</sequence>
<dbReference type="KEGG" id="vg:6372414"/>
<organismHost>
    <name type="scientific">Pseudomonas chlororaphis</name>
    <dbReference type="NCBI Taxonomy" id="587753"/>
</organismHost>
<feature type="compositionally biased region" description="Basic and acidic residues" evidence="1">
    <location>
        <begin position="57"/>
        <end position="79"/>
    </location>
</feature>
<evidence type="ECO:0000256" key="1">
    <source>
        <dbReference type="SAM" id="MobiDB-lite"/>
    </source>
</evidence>
<reference evidence="2 3" key="1">
    <citation type="journal article" date="2008" name="Virology">
        <title>Characterization of Pseudomonas chlororaphis myovirus 201varphi2-1 via genomic sequencing, mass spectrometry, and electron microscopy.</title>
        <authorList>
            <person name="Thomas J.A."/>
            <person name="Rolando M.R."/>
            <person name="Carroll C.A."/>
            <person name="Shen P.S."/>
            <person name="Belnap D.M."/>
            <person name="Weintraub S.T."/>
            <person name="Serwer P."/>
            <person name="Hardies S.C."/>
        </authorList>
    </citation>
    <scope>NUCLEOTIDE SEQUENCE</scope>
</reference>
<protein>
    <submittedName>
        <fullName evidence="2">Virion structural protein</fullName>
    </submittedName>
</protein>
<dbReference type="InterPro" id="IPR024413">
    <property type="entry name" value="Phage_phiKZ_Orf92_int-head"/>
</dbReference>
<keyword evidence="3" id="KW-1185">Reference proteome</keyword>
<evidence type="ECO:0000313" key="2">
    <source>
        <dbReference type="EMBL" id="ABY62985.1"/>
    </source>
</evidence>
<proteinExistence type="predicted"/>
<feature type="region of interest" description="Disordered" evidence="1">
    <location>
        <begin position="38"/>
        <end position="130"/>
    </location>
</feature>
<accession>B3FJ18</accession>
<organism evidence="2 3">
    <name type="scientific">Pseudomonas phage 201phi2-1</name>
    <name type="common">Pseudomonas chlororaphis phage 201phi2-1</name>
    <dbReference type="NCBI Taxonomy" id="198110"/>
    <lineage>
        <taxon>Viruses</taxon>
        <taxon>Duplodnaviria</taxon>
        <taxon>Heunggongvirae</taxon>
        <taxon>Uroviricota</taxon>
        <taxon>Caudoviricetes</taxon>
        <taxon>Chimalliviridae</taxon>
        <taxon>Serwervirus</taxon>
        <taxon>Serwervirus 201phi21</taxon>
    </lineage>
</organism>
<dbReference type="EMBL" id="EU197055">
    <property type="protein sequence ID" value="ABY62985.1"/>
    <property type="molecule type" value="Genomic_DNA"/>
</dbReference>
<dbReference type="RefSeq" id="YP_001956879.1">
    <property type="nucleotide sequence ID" value="NC_010821.1"/>
</dbReference>
<feature type="compositionally biased region" description="Basic and acidic residues" evidence="1">
    <location>
        <begin position="102"/>
        <end position="130"/>
    </location>
</feature>
<dbReference type="Proteomes" id="UP000002421">
    <property type="component" value="Segment"/>
</dbReference>
<feature type="compositionally biased region" description="Low complexity" evidence="1">
    <location>
        <begin position="39"/>
        <end position="52"/>
    </location>
</feature>
<dbReference type="Pfam" id="PF12699">
    <property type="entry name" value="phiKZ_IP"/>
    <property type="match status" value="1"/>
</dbReference>
<gene>
    <name evidence="2" type="ORF">201phi2-1p155</name>
</gene>
<evidence type="ECO:0000313" key="3">
    <source>
        <dbReference type="Proteomes" id="UP000002421"/>
    </source>
</evidence>
<name>B3FJ18_BP201</name>
<dbReference type="OrthoDB" id="36127at10239"/>